<evidence type="ECO:0000259" key="1">
    <source>
        <dbReference type="Pfam" id="PF09339"/>
    </source>
</evidence>
<organism evidence="2">
    <name type="scientific">metagenome</name>
    <dbReference type="NCBI Taxonomy" id="256318"/>
    <lineage>
        <taxon>unclassified sequences</taxon>
        <taxon>metagenomes</taxon>
    </lineage>
</organism>
<dbReference type="Pfam" id="PF00480">
    <property type="entry name" value="ROK"/>
    <property type="match status" value="1"/>
</dbReference>
<keyword evidence="2" id="KW-0808">Transferase</keyword>
<dbReference type="EMBL" id="CZKA01000054">
    <property type="protein sequence ID" value="CUR59289.1"/>
    <property type="molecule type" value="Genomic_DNA"/>
</dbReference>
<evidence type="ECO:0000313" key="2">
    <source>
        <dbReference type="EMBL" id="CUR59289.1"/>
    </source>
</evidence>
<protein>
    <submittedName>
        <fullName evidence="2">Transcriptional regulator putative sugar kinase</fullName>
    </submittedName>
</protein>
<sequence>MSGDLPSSTESVRRQNTARILRSLRQAGPAPRAELAKRTGMAKATVGAIVGDLQACDAVVEDESPPDGPGRSAGRPGRPISLQEGSFLGLGLEVNVDYVAAVVLDLSGRVLLSDTRPVPPGVDYAEHPVFALAREVAEVFPEARHRLLGATVAVPALVAEDNRTMAWAPNLGLRGTGLARDMEAALAQRCVVQVDNDANCAALAEAHHGAARDVEHALYLTGTVGIGAGIINEGRLVRGAAGYAGEVGHLPIGDPEARCGCGRTGCWEASIGLHAMLSDAGMPELETPLSSAENVASRADVDPLVAAALDRLGQRVGLGLAMLAHVLDPAVIVLGGYFAPLGERVLAPARQALADRFALGVEPGPELRLSTLGILAAATGAAEQALYGVFAGEVAITA</sequence>
<gene>
    <name evidence="2" type="ORF">NOCA2580008</name>
</gene>
<dbReference type="Pfam" id="PF09339">
    <property type="entry name" value="HTH_IclR"/>
    <property type="match status" value="1"/>
</dbReference>
<dbReference type="SUPFAM" id="SSF46785">
    <property type="entry name" value="Winged helix' DNA-binding domain"/>
    <property type="match status" value="1"/>
</dbReference>
<name>A0A2P2CBD6_9ZZZZ</name>
<feature type="domain" description="HTH iclR-type" evidence="1">
    <location>
        <begin position="16"/>
        <end position="62"/>
    </location>
</feature>
<dbReference type="GO" id="GO:0003677">
    <property type="term" value="F:DNA binding"/>
    <property type="evidence" value="ECO:0007669"/>
    <property type="project" value="InterPro"/>
</dbReference>
<dbReference type="Gene3D" id="3.30.420.40">
    <property type="match status" value="2"/>
</dbReference>
<dbReference type="SUPFAM" id="SSF53067">
    <property type="entry name" value="Actin-like ATPase domain"/>
    <property type="match status" value="1"/>
</dbReference>
<keyword evidence="2" id="KW-0418">Kinase</keyword>
<dbReference type="InterPro" id="IPR036388">
    <property type="entry name" value="WH-like_DNA-bd_sf"/>
</dbReference>
<dbReference type="InterPro" id="IPR000600">
    <property type="entry name" value="ROK"/>
</dbReference>
<dbReference type="InterPro" id="IPR036390">
    <property type="entry name" value="WH_DNA-bd_sf"/>
</dbReference>
<accession>A0A2P2CBD6</accession>
<proteinExistence type="predicted"/>
<dbReference type="GO" id="GO:0006355">
    <property type="term" value="P:regulation of DNA-templated transcription"/>
    <property type="evidence" value="ECO:0007669"/>
    <property type="project" value="InterPro"/>
</dbReference>
<dbReference type="InterPro" id="IPR043129">
    <property type="entry name" value="ATPase_NBD"/>
</dbReference>
<dbReference type="PANTHER" id="PTHR18964">
    <property type="entry name" value="ROK (REPRESSOR, ORF, KINASE) FAMILY"/>
    <property type="match status" value="1"/>
</dbReference>
<dbReference type="GO" id="GO:0016301">
    <property type="term" value="F:kinase activity"/>
    <property type="evidence" value="ECO:0007669"/>
    <property type="project" value="UniProtKB-KW"/>
</dbReference>
<dbReference type="InterPro" id="IPR005471">
    <property type="entry name" value="Tscrpt_reg_IclR_N"/>
</dbReference>
<dbReference type="Gene3D" id="1.10.10.10">
    <property type="entry name" value="Winged helix-like DNA-binding domain superfamily/Winged helix DNA-binding domain"/>
    <property type="match status" value="1"/>
</dbReference>
<dbReference type="AlphaFoldDB" id="A0A2P2CBD6"/>
<reference evidence="2" key="1">
    <citation type="submission" date="2015-08" db="EMBL/GenBank/DDBJ databases">
        <authorList>
            <person name="Babu N.S."/>
            <person name="Beckwith C.J."/>
            <person name="Beseler K.G."/>
            <person name="Brison A."/>
            <person name="Carone J.V."/>
            <person name="Caskin T.P."/>
            <person name="Diamond M."/>
            <person name="Durham M.E."/>
            <person name="Foxe J.M."/>
            <person name="Go M."/>
            <person name="Henderson B.A."/>
            <person name="Jones I.B."/>
            <person name="McGettigan J.A."/>
            <person name="Micheletti S.J."/>
            <person name="Nasrallah M.E."/>
            <person name="Ortiz D."/>
            <person name="Piller C.R."/>
            <person name="Privatt S.R."/>
            <person name="Schneider S.L."/>
            <person name="Sharp S."/>
            <person name="Smith T.C."/>
            <person name="Stanton J.D."/>
            <person name="Ullery H.E."/>
            <person name="Wilson R.J."/>
            <person name="Serrano M.G."/>
            <person name="Buck G."/>
            <person name="Lee V."/>
            <person name="Wang Y."/>
            <person name="Carvalho R."/>
            <person name="Voegtly L."/>
            <person name="Shi R."/>
            <person name="Duckworth R."/>
            <person name="Johnson A."/>
            <person name="Loviza R."/>
            <person name="Walstead R."/>
            <person name="Shah Z."/>
            <person name="Kiflezghi M."/>
            <person name="Wade K."/>
            <person name="Ball S.L."/>
            <person name="Bradley K.W."/>
            <person name="Asai D.J."/>
            <person name="Bowman C.A."/>
            <person name="Russell D.A."/>
            <person name="Pope W.H."/>
            <person name="Jacobs-Sera D."/>
            <person name="Hendrix R.W."/>
            <person name="Hatfull G.F."/>
        </authorList>
    </citation>
    <scope>NUCLEOTIDE SEQUENCE</scope>
</reference>
<dbReference type="PANTHER" id="PTHR18964:SF149">
    <property type="entry name" value="BIFUNCTIONAL UDP-N-ACETYLGLUCOSAMINE 2-EPIMERASE_N-ACETYLMANNOSAMINE KINASE"/>
    <property type="match status" value="1"/>
</dbReference>